<sequence length="90" mass="9483">MLSTGCPHGRYGNNCEKICHCYGPYDLVTGNCASGCLDGWIVCANGNFGNECSRPCSGNCLNKLCNHVSGECTGGCNEGWAGYNCTKGLF</sequence>
<keyword evidence="2" id="KW-1185">Reference proteome</keyword>
<reference evidence="1 2" key="1">
    <citation type="journal article" date="2016" name="PLoS ONE">
        <title>A First Insight into the Genome of the Filter-Feeder Mussel Mytilus galloprovincialis.</title>
        <authorList>
            <person name="Murgarella M."/>
            <person name="Puiu D."/>
            <person name="Novoa B."/>
            <person name="Figueras A."/>
            <person name="Posada D."/>
            <person name="Canchaya C."/>
        </authorList>
    </citation>
    <scope>NUCLEOTIDE SEQUENCE [LARGE SCALE GENOMIC DNA]</scope>
    <source>
        <tissue evidence="1">Muscle</tissue>
    </source>
</reference>
<comment type="caution">
    <text evidence="1">The sequence shown here is derived from an EMBL/GenBank/DDBJ whole genome shotgun (WGS) entry which is preliminary data.</text>
</comment>
<dbReference type="EMBL" id="KV581331">
    <property type="protein sequence ID" value="OPL33847.1"/>
    <property type="molecule type" value="Genomic_DNA"/>
</dbReference>
<gene>
    <name evidence="1" type="ORF">AM593_00930</name>
</gene>
<feature type="non-terminal residue" evidence="1">
    <location>
        <position position="1"/>
    </location>
</feature>
<accession>A0A3L5TV66</accession>
<proteinExistence type="predicted"/>
<protein>
    <submittedName>
        <fullName evidence="1">Uncharacterized protein</fullName>
    </submittedName>
</protein>
<evidence type="ECO:0000313" key="1">
    <source>
        <dbReference type="EMBL" id="OPL33847.1"/>
    </source>
</evidence>
<dbReference type="Proteomes" id="UP000266721">
    <property type="component" value="Unassembled WGS sequence"/>
</dbReference>
<evidence type="ECO:0000313" key="2">
    <source>
        <dbReference type="Proteomes" id="UP000266721"/>
    </source>
</evidence>
<name>A0A3L5TV66_MYTGA</name>
<organism evidence="1 2">
    <name type="scientific">Mytilus galloprovincialis</name>
    <name type="common">Mediterranean mussel</name>
    <dbReference type="NCBI Taxonomy" id="29158"/>
    <lineage>
        <taxon>Eukaryota</taxon>
        <taxon>Metazoa</taxon>
        <taxon>Spiralia</taxon>
        <taxon>Lophotrochozoa</taxon>
        <taxon>Mollusca</taxon>
        <taxon>Bivalvia</taxon>
        <taxon>Autobranchia</taxon>
        <taxon>Pteriomorphia</taxon>
        <taxon>Mytilida</taxon>
        <taxon>Mytiloidea</taxon>
        <taxon>Mytilidae</taxon>
        <taxon>Mytilinae</taxon>
        <taxon>Mytilus</taxon>
    </lineage>
</organism>
<dbReference type="AlphaFoldDB" id="A0A3L5TV66"/>